<dbReference type="OrthoDB" id="9799053at2"/>
<dbReference type="Proteomes" id="UP000244069">
    <property type="component" value="Unassembled WGS sequence"/>
</dbReference>
<gene>
    <name evidence="2" type="ORF">C8N44_1646</name>
</gene>
<dbReference type="InterPro" id="IPR008579">
    <property type="entry name" value="UGlyAH_Cupin_dom"/>
</dbReference>
<reference evidence="2 3" key="1">
    <citation type="submission" date="2018-04" db="EMBL/GenBank/DDBJ databases">
        <title>Genomic Encyclopedia of Archaeal and Bacterial Type Strains, Phase II (KMG-II): from individual species to whole genera.</title>
        <authorList>
            <person name="Goeker M."/>
        </authorList>
    </citation>
    <scope>NUCLEOTIDE SEQUENCE [LARGE SCALE GENOMIC DNA]</scope>
    <source>
        <strain evidence="2 3">DSM 29329</strain>
    </source>
</reference>
<dbReference type="InterPro" id="IPR011051">
    <property type="entry name" value="RmlC_Cupin_sf"/>
</dbReference>
<dbReference type="RefSeq" id="WP_107978964.1">
    <property type="nucleotide sequence ID" value="NZ_BMEZ01000060.1"/>
</dbReference>
<dbReference type="Gene3D" id="2.60.120.10">
    <property type="entry name" value="Jelly Rolls"/>
    <property type="match status" value="1"/>
</dbReference>
<dbReference type="EMBL" id="QBKN01000064">
    <property type="protein sequence ID" value="PTX35872.1"/>
    <property type="molecule type" value="Genomic_DNA"/>
</dbReference>
<accession>A0A2T5ZWF4</accession>
<keyword evidence="3" id="KW-1185">Reference proteome</keyword>
<organism evidence="2 3">
    <name type="scientific">Allosediminivita pacifica</name>
    <dbReference type="NCBI Taxonomy" id="1267769"/>
    <lineage>
        <taxon>Bacteria</taxon>
        <taxon>Pseudomonadati</taxon>
        <taxon>Pseudomonadota</taxon>
        <taxon>Alphaproteobacteria</taxon>
        <taxon>Rhodobacterales</taxon>
        <taxon>Paracoccaceae</taxon>
        <taxon>Allosediminivita</taxon>
    </lineage>
</organism>
<evidence type="ECO:0000313" key="3">
    <source>
        <dbReference type="Proteomes" id="UP000244069"/>
    </source>
</evidence>
<proteinExistence type="predicted"/>
<evidence type="ECO:0000313" key="2">
    <source>
        <dbReference type="EMBL" id="PTX35872.1"/>
    </source>
</evidence>
<dbReference type="AlphaFoldDB" id="A0A2T5ZWF4"/>
<protein>
    <submittedName>
        <fullName evidence="2">Putative cupin superfamily protein</fullName>
    </submittedName>
</protein>
<dbReference type="Pfam" id="PF05899">
    <property type="entry name" value="Cupin_3"/>
    <property type="match status" value="1"/>
</dbReference>
<feature type="domain" description="(S)-ureidoglycine aminohydrolase cupin" evidence="1">
    <location>
        <begin position="152"/>
        <end position="211"/>
    </location>
</feature>
<name>A0A2T5ZWF4_9RHOB</name>
<sequence length="226" mass="23561">MTGTLTENDDMTIAPGIYALHRAGEAPVPRALDDAGTGLHVAAGVSDTGAGPGGVTVCIVTEGRARVGTAGEFGAGEAVVTQGATKIEAVDSGSSWVTVRCGDADLSGDAMPLRPSDHPELPSCDPTPADLLLSGPPAQHDLTLFKDQACNFAAGFWDTTAYHRKSIAFPKFEVMHMLSGWIELTLDEGGTHRFEAGDTFLIAKGTRCDWRTGGMGKIFCTLVPAT</sequence>
<dbReference type="SUPFAM" id="SSF51182">
    <property type="entry name" value="RmlC-like cupins"/>
    <property type="match status" value="1"/>
</dbReference>
<evidence type="ECO:0000259" key="1">
    <source>
        <dbReference type="Pfam" id="PF05899"/>
    </source>
</evidence>
<dbReference type="InterPro" id="IPR014710">
    <property type="entry name" value="RmlC-like_jellyroll"/>
</dbReference>
<comment type="caution">
    <text evidence="2">The sequence shown here is derived from an EMBL/GenBank/DDBJ whole genome shotgun (WGS) entry which is preliminary data.</text>
</comment>